<dbReference type="Pfam" id="PF11374">
    <property type="entry name" value="DUF3176"/>
    <property type="match status" value="1"/>
</dbReference>
<dbReference type="STRING" id="77044.A0A1S7UM97"/>
<feature type="region of interest" description="Disordered" evidence="1">
    <location>
        <begin position="412"/>
        <end position="433"/>
    </location>
</feature>
<evidence type="ECO:0000256" key="2">
    <source>
        <dbReference type="SAM" id="Phobius"/>
    </source>
</evidence>
<dbReference type="PANTHER" id="PTHR35394:SF5">
    <property type="entry name" value="DUF3176 DOMAIN-CONTAINING PROTEIN"/>
    <property type="match status" value="1"/>
</dbReference>
<dbReference type="PANTHER" id="PTHR35394">
    <property type="entry name" value="DUF3176 DOMAIN-CONTAINING PROTEIN"/>
    <property type="match status" value="1"/>
</dbReference>
<feature type="region of interest" description="Disordered" evidence="1">
    <location>
        <begin position="509"/>
        <end position="529"/>
    </location>
</feature>
<feature type="region of interest" description="Disordered" evidence="1">
    <location>
        <begin position="712"/>
        <end position="731"/>
    </location>
</feature>
<dbReference type="InterPro" id="IPR021514">
    <property type="entry name" value="DUF3176"/>
</dbReference>
<sequence length="731" mass="77994">MDTQDLKNRIRAIDAEQTPDDPPTAPDPDPETDPKRAPRDDWNREFWGPWGWEIAAIVAAVSLSAATVAVLARYDGEVQPRWPYDVTLAALAALLATLIKSLVLVILEEVIGHSRWSWFRAPRPLYQLETLDQASRGPWGSLNYLVRVHRLHPSTIAAAVLVLSLGTSTFTQQAIRSVACVKADPTAVAWVRVAQVIDDYATLPDNIDAAATSALFRGERDDATTNTQSSFSCPSGNCTFGTTATAGGVTYSSLGICSKCVDVTPQMGYVVTDHVPSPLDGLPGTADPPPNRDFYCQWPRRNRTAASRLGPDTFIGAYRCDLSPSFSSSSSSSTSPGDSIVGSGSSSSCTPHGVSSSANFASYWTADGAEDDWDAAVTADPTFAARVGMVIVTLRGIPAGAGFPAAGACGIPWLPPAPQQQQQQQQQQKADTTNETTQLYAACWLYPCIKHYSGSVEGGRLRETVVGTTLLPLLRTDSEDGDRREGTVHGAYIEPCYVDGRAVNHSSAAPPLFTSGDYPPRDGDNDDDDGRATDLDCWYGLTGSVARLFGGAAPASTWYLGVPAALGQYWMGHLLGRPWYSEAGPDLADPFGAVAAGVDAVAATMTNALREVGNGTRGAPGRAGGAVWRAAVCAEVGWPWLALPAVVVLAAAYVLVHTVADGVRDPSPARTWKSSVLPLLYYGLEKEHQKGELETEHGLSHDAKRRKVCLQRDPKGGWGLQDNTIRPPGDS</sequence>
<feature type="region of interest" description="Disordered" evidence="1">
    <location>
        <begin position="1"/>
        <end position="40"/>
    </location>
</feature>
<reference evidence="3" key="1">
    <citation type="submission" date="2016-03" db="EMBL/GenBank/DDBJ databases">
        <title>Draft genome sequence of Rosellinia necatrix.</title>
        <authorList>
            <person name="Kanematsu S."/>
        </authorList>
    </citation>
    <scope>NUCLEOTIDE SEQUENCE [LARGE SCALE GENOMIC DNA]</scope>
    <source>
        <strain evidence="3">W97</strain>
    </source>
</reference>
<gene>
    <name evidence="3" type="ORF">SAMD00023353_10600070</name>
</gene>
<feature type="compositionally biased region" description="Low complexity" evidence="1">
    <location>
        <begin position="419"/>
        <end position="428"/>
    </location>
</feature>
<evidence type="ECO:0000313" key="3">
    <source>
        <dbReference type="EMBL" id="GAP84470.1"/>
    </source>
</evidence>
<evidence type="ECO:0000313" key="4">
    <source>
        <dbReference type="Proteomes" id="UP000054516"/>
    </source>
</evidence>
<dbReference type="Proteomes" id="UP000054516">
    <property type="component" value="Unassembled WGS sequence"/>
</dbReference>
<dbReference type="OMA" id="NIDWAHE"/>
<keyword evidence="2" id="KW-0812">Transmembrane</keyword>
<keyword evidence="4" id="KW-1185">Reference proteome</keyword>
<feature type="region of interest" description="Disordered" evidence="1">
    <location>
        <begin position="326"/>
        <end position="352"/>
    </location>
</feature>
<organism evidence="3">
    <name type="scientific">Rosellinia necatrix</name>
    <name type="common">White root-rot fungus</name>
    <dbReference type="NCBI Taxonomy" id="77044"/>
    <lineage>
        <taxon>Eukaryota</taxon>
        <taxon>Fungi</taxon>
        <taxon>Dikarya</taxon>
        <taxon>Ascomycota</taxon>
        <taxon>Pezizomycotina</taxon>
        <taxon>Sordariomycetes</taxon>
        <taxon>Xylariomycetidae</taxon>
        <taxon>Xylariales</taxon>
        <taxon>Xylariaceae</taxon>
        <taxon>Rosellinia</taxon>
    </lineage>
</organism>
<dbReference type="AlphaFoldDB" id="A0A1S7UM97"/>
<accession>A0A1S7UM97</accession>
<keyword evidence="2" id="KW-1133">Transmembrane helix</keyword>
<keyword evidence="2" id="KW-0472">Membrane</keyword>
<feature type="transmembrane region" description="Helical" evidence="2">
    <location>
        <begin position="86"/>
        <end position="107"/>
    </location>
</feature>
<dbReference type="OrthoDB" id="5242705at2759"/>
<feature type="transmembrane region" description="Helical" evidence="2">
    <location>
        <begin position="50"/>
        <end position="74"/>
    </location>
</feature>
<evidence type="ECO:0000256" key="1">
    <source>
        <dbReference type="SAM" id="MobiDB-lite"/>
    </source>
</evidence>
<feature type="compositionally biased region" description="Basic and acidic residues" evidence="1">
    <location>
        <begin position="1"/>
        <end position="14"/>
    </location>
</feature>
<dbReference type="EMBL" id="DF977551">
    <property type="protein sequence ID" value="GAP84470.1"/>
    <property type="molecule type" value="Genomic_DNA"/>
</dbReference>
<proteinExistence type="predicted"/>
<protein>
    <submittedName>
        <fullName evidence="3">Putative protoporphyrin uptake protein 1</fullName>
    </submittedName>
</protein>
<name>A0A1S7UM97_ROSNE</name>